<keyword evidence="4" id="KW-1185">Reference proteome</keyword>
<dbReference type="Proteomes" id="UP001179952">
    <property type="component" value="Unassembled WGS sequence"/>
</dbReference>
<evidence type="ECO:0000259" key="2">
    <source>
        <dbReference type="Pfam" id="PF24847"/>
    </source>
</evidence>
<organism evidence="3 4">
    <name type="scientific">Acorus gramineus</name>
    <name type="common">Dwarf sweet flag</name>
    <dbReference type="NCBI Taxonomy" id="55184"/>
    <lineage>
        <taxon>Eukaryota</taxon>
        <taxon>Viridiplantae</taxon>
        <taxon>Streptophyta</taxon>
        <taxon>Embryophyta</taxon>
        <taxon>Tracheophyta</taxon>
        <taxon>Spermatophyta</taxon>
        <taxon>Magnoliopsida</taxon>
        <taxon>Liliopsida</taxon>
        <taxon>Acoraceae</taxon>
        <taxon>Acorus</taxon>
    </lineage>
</organism>
<accession>A0AAV9BAU6</accession>
<feature type="region of interest" description="Disordered" evidence="1">
    <location>
        <begin position="1"/>
        <end position="23"/>
    </location>
</feature>
<evidence type="ECO:0000313" key="3">
    <source>
        <dbReference type="EMBL" id="KAK1273513.1"/>
    </source>
</evidence>
<gene>
    <name evidence="3" type="ORF">QJS04_geneDACA018317</name>
</gene>
<dbReference type="InterPro" id="IPR056139">
    <property type="entry name" value="DUF7722"/>
</dbReference>
<evidence type="ECO:0000313" key="4">
    <source>
        <dbReference type="Proteomes" id="UP001179952"/>
    </source>
</evidence>
<comment type="caution">
    <text evidence="3">The sequence shown here is derived from an EMBL/GenBank/DDBJ whole genome shotgun (WGS) entry which is preliminary data.</text>
</comment>
<evidence type="ECO:0000256" key="1">
    <source>
        <dbReference type="SAM" id="MobiDB-lite"/>
    </source>
</evidence>
<dbReference type="Pfam" id="PF24847">
    <property type="entry name" value="DUF7722"/>
    <property type="match status" value="1"/>
</dbReference>
<sequence length="106" mass="12581">MRDETNHGAPSEGGTMGNMYNERIRGDNRVQTKRDMLEKNDCVNGVFRMPLHYPRYKKKDYEVMEEWKTDLTRVGICLRGLKIRNLDWLYRHLLVNIDLESSHTPI</sequence>
<feature type="domain" description="DUF7722" evidence="2">
    <location>
        <begin position="53"/>
        <end position="71"/>
    </location>
</feature>
<name>A0AAV9BAU6_ACOGR</name>
<dbReference type="AlphaFoldDB" id="A0AAV9BAU6"/>
<reference evidence="3" key="1">
    <citation type="journal article" date="2023" name="Nat. Commun.">
        <title>Diploid and tetraploid genomes of Acorus and the evolution of monocots.</title>
        <authorList>
            <person name="Ma L."/>
            <person name="Liu K.W."/>
            <person name="Li Z."/>
            <person name="Hsiao Y.Y."/>
            <person name="Qi Y."/>
            <person name="Fu T."/>
            <person name="Tang G.D."/>
            <person name="Zhang D."/>
            <person name="Sun W.H."/>
            <person name="Liu D.K."/>
            <person name="Li Y."/>
            <person name="Chen G.Z."/>
            <person name="Liu X.D."/>
            <person name="Liao X.Y."/>
            <person name="Jiang Y.T."/>
            <person name="Yu X."/>
            <person name="Hao Y."/>
            <person name="Huang J."/>
            <person name="Zhao X.W."/>
            <person name="Ke S."/>
            <person name="Chen Y.Y."/>
            <person name="Wu W.L."/>
            <person name="Hsu J.L."/>
            <person name="Lin Y.F."/>
            <person name="Huang M.D."/>
            <person name="Li C.Y."/>
            <person name="Huang L."/>
            <person name="Wang Z.W."/>
            <person name="Zhao X."/>
            <person name="Zhong W.Y."/>
            <person name="Peng D.H."/>
            <person name="Ahmad S."/>
            <person name="Lan S."/>
            <person name="Zhang J.S."/>
            <person name="Tsai W.C."/>
            <person name="Van de Peer Y."/>
            <person name="Liu Z.J."/>
        </authorList>
    </citation>
    <scope>NUCLEOTIDE SEQUENCE</scope>
    <source>
        <strain evidence="3">SCP</strain>
    </source>
</reference>
<proteinExistence type="predicted"/>
<dbReference type="PANTHER" id="PTHR33513">
    <property type="entry name" value="OS06G0523300 PROTEIN"/>
    <property type="match status" value="1"/>
</dbReference>
<reference evidence="3" key="2">
    <citation type="submission" date="2023-06" db="EMBL/GenBank/DDBJ databases">
        <authorList>
            <person name="Ma L."/>
            <person name="Liu K.-W."/>
            <person name="Li Z."/>
            <person name="Hsiao Y.-Y."/>
            <person name="Qi Y."/>
            <person name="Fu T."/>
            <person name="Tang G."/>
            <person name="Zhang D."/>
            <person name="Sun W.-H."/>
            <person name="Liu D.-K."/>
            <person name="Li Y."/>
            <person name="Chen G.-Z."/>
            <person name="Liu X.-D."/>
            <person name="Liao X.-Y."/>
            <person name="Jiang Y.-T."/>
            <person name="Yu X."/>
            <person name="Hao Y."/>
            <person name="Huang J."/>
            <person name="Zhao X.-W."/>
            <person name="Ke S."/>
            <person name="Chen Y.-Y."/>
            <person name="Wu W.-L."/>
            <person name="Hsu J.-L."/>
            <person name="Lin Y.-F."/>
            <person name="Huang M.-D."/>
            <person name="Li C.-Y."/>
            <person name="Huang L."/>
            <person name="Wang Z.-W."/>
            <person name="Zhao X."/>
            <person name="Zhong W.-Y."/>
            <person name="Peng D.-H."/>
            <person name="Ahmad S."/>
            <person name="Lan S."/>
            <person name="Zhang J.-S."/>
            <person name="Tsai W.-C."/>
            <person name="Van De Peer Y."/>
            <person name="Liu Z.-J."/>
        </authorList>
    </citation>
    <scope>NUCLEOTIDE SEQUENCE</scope>
    <source>
        <strain evidence="3">SCP</strain>
        <tissue evidence="3">Leaves</tissue>
    </source>
</reference>
<protein>
    <recommendedName>
        <fullName evidence="2">DUF7722 domain-containing protein</fullName>
    </recommendedName>
</protein>
<dbReference type="EMBL" id="JAUJYN010000004">
    <property type="protein sequence ID" value="KAK1273513.1"/>
    <property type="molecule type" value="Genomic_DNA"/>
</dbReference>